<evidence type="ECO:0000256" key="5">
    <source>
        <dbReference type="ARBA" id="ARBA00022884"/>
    </source>
</evidence>
<evidence type="ECO:0000259" key="11">
    <source>
        <dbReference type="PROSITE" id="PS50822"/>
    </source>
</evidence>
<dbReference type="Pfam" id="PF02171">
    <property type="entry name" value="Piwi"/>
    <property type="match status" value="1"/>
</dbReference>
<reference evidence="13" key="1">
    <citation type="submission" date="2025-08" db="UniProtKB">
        <authorList>
            <consortium name="RefSeq"/>
        </authorList>
    </citation>
    <scope>IDENTIFICATION</scope>
</reference>
<keyword evidence="3" id="KW-0963">Cytoplasm</keyword>
<dbReference type="Gene3D" id="3.40.50.2300">
    <property type="match status" value="1"/>
</dbReference>
<feature type="domain" description="PAZ" evidence="10">
    <location>
        <begin position="220"/>
        <end position="340"/>
    </location>
</feature>
<evidence type="ECO:0000313" key="12">
    <source>
        <dbReference type="Proteomes" id="UP000515163"/>
    </source>
</evidence>
<feature type="domain" description="Piwi" evidence="11">
    <location>
        <begin position="509"/>
        <end position="810"/>
    </location>
</feature>
<dbReference type="SMART" id="SM01163">
    <property type="entry name" value="DUF1785"/>
    <property type="match status" value="1"/>
</dbReference>
<gene>
    <name evidence="13" type="primary">LOC116293197</name>
</gene>
<dbReference type="SUPFAM" id="SSF101690">
    <property type="entry name" value="PAZ domain"/>
    <property type="match status" value="1"/>
</dbReference>
<dbReference type="PANTHER" id="PTHR22891">
    <property type="entry name" value="EUKARYOTIC TRANSLATION INITIATION FACTOR 2C"/>
    <property type="match status" value="1"/>
</dbReference>
<evidence type="ECO:0000256" key="4">
    <source>
        <dbReference type="ARBA" id="ARBA00022845"/>
    </source>
</evidence>
<comment type="similarity">
    <text evidence="2">Belongs to the argonaute family. Ago subfamily.</text>
</comment>
<dbReference type="GO" id="GO:0003723">
    <property type="term" value="F:RNA binding"/>
    <property type="evidence" value="ECO:0007669"/>
    <property type="project" value="UniProtKB-KW"/>
</dbReference>
<dbReference type="FunFam" id="3.30.420.10:FF:000001">
    <property type="entry name" value="Protein argonaute-2"/>
    <property type="match status" value="1"/>
</dbReference>
<dbReference type="InParanoid" id="A0A6P8HV34"/>
<organism evidence="12 13">
    <name type="scientific">Actinia tenebrosa</name>
    <name type="common">Australian red waratah sea anemone</name>
    <dbReference type="NCBI Taxonomy" id="6105"/>
    <lineage>
        <taxon>Eukaryota</taxon>
        <taxon>Metazoa</taxon>
        <taxon>Cnidaria</taxon>
        <taxon>Anthozoa</taxon>
        <taxon>Hexacorallia</taxon>
        <taxon>Actiniaria</taxon>
        <taxon>Actiniidae</taxon>
        <taxon>Actinia</taxon>
    </lineage>
</organism>
<keyword evidence="12" id="KW-1185">Reference proteome</keyword>
<evidence type="ECO:0000256" key="3">
    <source>
        <dbReference type="ARBA" id="ARBA00022490"/>
    </source>
</evidence>
<proteinExistence type="inferred from homology"/>
<dbReference type="AlphaFoldDB" id="A0A6P8HV34"/>
<dbReference type="SMART" id="SM00950">
    <property type="entry name" value="Piwi"/>
    <property type="match status" value="1"/>
</dbReference>
<protein>
    <recommendedName>
        <fullName evidence="8">Protein argonaute-1</fullName>
    </recommendedName>
</protein>
<dbReference type="FunCoup" id="A0A6P8HV34">
    <property type="interactions" value="2661"/>
</dbReference>
<dbReference type="InterPro" id="IPR014811">
    <property type="entry name" value="ArgoL1"/>
</dbReference>
<evidence type="ECO:0000256" key="7">
    <source>
        <dbReference type="ARBA" id="ARBA00023274"/>
    </source>
</evidence>
<dbReference type="CDD" id="cd02846">
    <property type="entry name" value="PAZ_argonaute_like"/>
    <property type="match status" value="1"/>
</dbReference>
<dbReference type="OrthoDB" id="10252740at2759"/>
<dbReference type="Pfam" id="PF08699">
    <property type="entry name" value="ArgoL1"/>
    <property type="match status" value="1"/>
</dbReference>
<dbReference type="GO" id="GO:0000932">
    <property type="term" value="C:P-body"/>
    <property type="evidence" value="ECO:0007669"/>
    <property type="project" value="UniProtKB-SubCell"/>
</dbReference>
<evidence type="ECO:0000313" key="13">
    <source>
        <dbReference type="RefSeq" id="XP_031556457.1"/>
    </source>
</evidence>
<dbReference type="RefSeq" id="XP_031556457.1">
    <property type="nucleotide sequence ID" value="XM_031700597.1"/>
</dbReference>
<dbReference type="GeneID" id="116293197"/>
<dbReference type="InterPro" id="IPR045246">
    <property type="entry name" value="Piwi_ago-like"/>
</dbReference>
<dbReference type="Pfam" id="PF16487">
    <property type="entry name" value="ArgoMid"/>
    <property type="match status" value="1"/>
</dbReference>
<accession>A0A6P8HV34</accession>
<dbReference type="Gene3D" id="3.30.420.10">
    <property type="entry name" value="Ribonuclease H-like superfamily/Ribonuclease H"/>
    <property type="match status" value="1"/>
</dbReference>
<dbReference type="Pfam" id="PF02170">
    <property type="entry name" value="PAZ"/>
    <property type="match status" value="1"/>
</dbReference>
<sequence>MASSNPINRVGGDFNPPKRPNHGTTGRQIALRANFFPVSLPQGDIHHYDVSIHPDKCPRRVNRDVIETMVKSFSKIFGELKPVFDGRKNLYCRMPLSIGKKPTEFEVILASENNKDKKFKVVIKWASQVSMFALQQALEGLSNQIPFEAIQALDVVLRHLPSMKYTPVGRSFFSPPDLYFLPLEGGREVWFGFHQSVRPSQWKMMLNIDVSATAFYKCQPVVEFMSEVLRKGENELEKRATLSDAERLRFTKEIKGLKVEINHCGTMKRKYRVINVTKLPAQSLQFPLITEAGHTTPITVAKYFEEKHHKKLRYPHLPCLQVGQEQRHTYLPLEVCNIVAGQRCVKKLTDVQTSKMIRATARSAPEREKEINGLVKKANFPDDEFVKDFGLTISNRMVELKGRVLPPPKLIFGGKESQAVTPRAGVWSMQGKQLFHGIEIRTWAIVCFANQRSCNEETLKKFSLMLMKISAEQGMPIRGQPCFCKFARNQEEVEPILNHIKQTYPNIQLVVIILPGKTPVYAEVKRIGDTLLGVVTQCIQIKNVNKISAQTISNLCLKINAKLGGINNILSPEIRPPVFREPVIFLGADVTHPAAGDEKRPSIAAVVGSMDAHPSRYYASVRVQTHRQEIIAELGAMVRELLVQFYQSTRHKPQRIIFYRDGVSEGQFRQVLVHELKAIREACIKLEVGYQPGISFIVVQKRHHTRLFCQEDRDKCGKSGNIPPGTTVDHGITHPTEFDFFLCSHAGIQGTSRPSHYHVLWDDNRFTADELQALTYQLCHTYVRCTRSVSIPAPAYYAHLVAFRARFHMMDQDKESNESGSGNSTGDDSRPPQILAKAVQVHPDILRGMYFA</sequence>
<dbReference type="FunFam" id="2.170.260.10:FF:000001">
    <property type="entry name" value="Protein argonaute-2"/>
    <property type="match status" value="1"/>
</dbReference>
<dbReference type="InterPro" id="IPR012337">
    <property type="entry name" value="RNaseH-like_sf"/>
</dbReference>
<dbReference type="InterPro" id="IPR003165">
    <property type="entry name" value="Piwi"/>
</dbReference>
<evidence type="ECO:0000256" key="2">
    <source>
        <dbReference type="ARBA" id="ARBA00008201"/>
    </source>
</evidence>
<dbReference type="Pfam" id="PF16486">
    <property type="entry name" value="ArgoN"/>
    <property type="match status" value="1"/>
</dbReference>
<dbReference type="InterPro" id="IPR036397">
    <property type="entry name" value="RNaseH_sf"/>
</dbReference>
<dbReference type="GO" id="GO:0006417">
    <property type="term" value="P:regulation of translation"/>
    <property type="evidence" value="ECO:0007669"/>
    <property type="project" value="UniProtKB-KW"/>
</dbReference>
<dbReference type="PROSITE" id="PS50821">
    <property type="entry name" value="PAZ"/>
    <property type="match status" value="1"/>
</dbReference>
<dbReference type="Gene3D" id="2.170.260.10">
    <property type="entry name" value="paz domain"/>
    <property type="match status" value="1"/>
</dbReference>
<dbReference type="FunFam" id="3.40.50.2300:FF:000005">
    <property type="entry name" value="Protein argonaute-2"/>
    <property type="match status" value="1"/>
</dbReference>
<evidence type="ECO:0000256" key="9">
    <source>
        <dbReference type="SAM" id="MobiDB-lite"/>
    </source>
</evidence>
<name>A0A6P8HV34_ACTTE</name>
<dbReference type="InterPro" id="IPR032473">
    <property type="entry name" value="Argonaute_Mid_dom"/>
</dbReference>
<evidence type="ECO:0000256" key="1">
    <source>
        <dbReference type="ARBA" id="ARBA00004201"/>
    </source>
</evidence>
<dbReference type="GO" id="GO:0031047">
    <property type="term" value="P:regulatory ncRNA-mediated gene silencing"/>
    <property type="evidence" value="ECO:0007669"/>
    <property type="project" value="UniProtKB-KW"/>
</dbReference>
<dbReference type="Proteomes" id="UP000515163">
    <property type="component" value="Unplaced"/>
</dbReference>
<dbReference type="PROSITE" id="PS50822">
    <property type="entry name" value="PIWI"/>
    <property type="match status" value="1"/>
</dbReference>
<keyword evidence="7" id="KW-0687">Ribonucleoprotein</keyword>
<dbReference type="SMART" id="SM00949">
    <property type="entry name" value="PAZ"/>
    <property type="match status" value="1"/>
</dbReference>
<evidence type="ECO:0000256" key="6">
    <source>
        <dbReference type="ARBA" id="ARBA00023158"/>
    </source>
</evidence>
<keyword evidence="4" id="KW-0810">Translation regulation</keyword>
<evidence type="ECO:0000259" key="10">
    <source>
        <dbReference type="PROSITE" id="PS50821"/>
    </source>
</evidence>
<dbReference type="SUPFAM" id="SSF53098">
    <property type="entry name" value="Ribonuclease H-like"/>
    <property type="match status" value="1"/>
</dbReference>
<dbReference type="InterPro" id="IPR032474">
    <property type="entry name" value="Argonaute_N"/>
</dbReference>
<dbReference type="InterPro" id="IPR032472">
    <property type="entry name" value="ArgoL2"/>
</dbReference>
<feature type="region of interest" description="Disordered" evidence="9">
    <location>
        <begin position="1"/>
        <end position="25"/>
    </location>
</feature>
<comment type="subcellular location">
    <subcellularLocation>
        <location evidence="1">Cytoplasm</location>
        <location evidence="1">P-body</location>
    </subcellularLocation>
</comment>
<feature type="region of interest" description="Disordered" evidence="9">
    <location>
        <begin position="812"/>
        <end position="831"/>
    </location>
</feature>
<dbReference type="GO" id="GO:0016442">
    <property type="term" value="C:RISC complex"/>
    <property type="evidence" value="ECO:0007669"/>
    <property type="project" value="UniProtKB-ARBA"/>
</dbReference>
<keyword evidence="6" id="KW-0943">RNA-mediated gene silencing</keyword>
<dbReference type="Pfam" id="PF16488">
    <property type="entry name" value="ArgoL2"/>
    <property type="match status" value="1"/>
</dbReference>
<dbReference type="CDD" id="cd04657">
    <property type="entry name" value="Piwi_ago-like"/>
    <property type="match status" value="1"/>
</dbReference>
<evidence type="ECO:0000256" key="8">
    <source>
        <dbReference type="ARBA" id="ARBA00070769"/>
    </source>
</evidence>
<dbReference type="KEGG" id="aten:116293197"/>
<dbReference type="InterPro" id="IPR003100">
    <property type="entry name" value="PAZ_dom"/>
</dbReference>
<keyword evidence="5" id="KW-0694">RNA-binding</keyword>
<dbReference type="InterPro" id="IPR036085">
    <property type="entry name" value="PAZ_dom_sf"/>
</dbReference>